<dbReference type="Pfam" id="PF04325">
    <property type="entry name" value="DUF465"/>
    <property type="match status" value="1"/>
</dbReference>
<gene>
    <name evidence="1" type="ORF">GRI65_07090</name>
</gene>
<sequence>MSNTPHDLHAEFPDCTAALHRLKLEDTHFRKLADEYHEVNDEIHRSDAEITPVSDEHAEELKKRRLALLDEISGMVTAAPA</sequence>
<name>A0A845B210_9SPHN</name>
<evidence type="ECO:0000313" key="2">
    <source>
        <dbReference type="Proteomes" id="UP000431922"/>
    </source>
</evidence>
<dbReference type="EMBL" id="WTYL01000002">
    <property type="protein sequence ID" value="MXP44216.1"/>
    <property type="molecule type" value="Genomic_DNA"/>
</dbReference>
<accession>A0A845B210</accession>
<organism evidence="1 2">
    <name type="scientific">Allopontixanthobacter sediminis</name>
    <dbReference type="NCBI Taxonomy" id="1689985"/>
    <lineage>
        <taxon>Bacteria</taxon>
        <taxon>Pseudomonadati</taxon>
        <taxon>Pseudomonadota</taxon>
        <taxon>Alphaproteobacteria</taxon>
        <taxon>Sphingomonadales</taxon>
        <taxon>Erythrobacteraceae</taxon>
        <taxon>Allopontixanthobacter</taxon>
    </lineage>
</organism>
<keyword evidence="2" id="KW-1185">Reference proteome</keyword>
<evidence type="ECO:0000313" key="1">
    <source>
        <dbReference type="EMBL" id="MXP44216.1"/>
    </source>
</evidence>
<dbReference type="Proteomes" id="UP000431922">
    <property type="component" value="Unassembled WGS sequence"/>
</dbReference>
<protein>
    <submittedName>
        <fullName evidence="1">DUF465 domain-containing protein</fullName>
    </submittedName>
</protein>
<proteinExistence type="predicted"/>
<dbReference type="AlphaFoldDB" id="A0A845B210"/>
<comment type="caution">
    <text evidence="1">The sequence shown here is derived from an EMBL/GenBank/DDBJ whole genome shotgun (WGS) entry which is preliminary data.</text>
</comment>
<dbReference type="RefSeq" id="WP_160755838.1">
    <property type="nucleotide sequence ID" value="NZ_WTYL01000002.1"/>
</dbReference>
<dbReference type="Gene3D" id="6.10.280.50">
    <property type="match status" value="1"/>
</dbReference>
<dbReference type="InterPro" id="IPR007420">
    <property type="entry name" value="DUF465"/>
</dbReference>
<reference evidence="1 2" key="1">
    <citation type="submission" date="2019-12" db="EMBL/GenBank/DDBJ databases">
        <title>Genomic-based taxomic classification of the family Erythrobacteraceae.</title>
        <authorList>
            <person name="Xu L."/>
        </authorList>
    </citation>
    <scope>NUCLEOTIDE SEQUENCE [LARGE SCALE GENOMIC DNA]</scope>
    <source>
        <strain evidence="1 2">KCTC 42453</strain>
    </source>
</reference>
<dbReference type="InterPro" id="IPR038444">
    <property type="entry name" value="DUF465_sf"/>
</dbReference>
<dbReference type="OrthoDB" id="1263265at2"/>